<dbReference type="PROSITE" id="PS50850">
    <property type="entry name" value="MFS"/>
    <property type="match status" value="1"/>
</dbReference>
<feature type="transmembrane region" description="Helical" evidence="8">
    <location>
        <begin position="157"/>
        <end position="179"/>
    </location>
</feature>
<dbReference type="SUPFAM" id="SSF103473">
    <property type="entry name" value="MFS general substrate transporter"/>
    <property type="match status" value="1"/>
</dbReference>
<proteinExistence type="predicted"/>
<feature type="transmembrane region" description="Helical" evidence="8">
    <location>
        <begin position="57"/>
        <end position="79"/>
    </location>
</feature>
<keyword evidence="7 8" id="KW-0472">Membrane</keyword>
<accession>A0ABW0DN89</accession>
<evidence type="ECO:0000256" key="3">
    <source>
        <dbReference type="ARBA" id="ARBA00022475"/>
    </source>
</evidence>
<dbReference type="RefSeq" id="WP_344561080.1">
    <property type="nucleotide sequence ID" value="NZ_BAAATG010000021.1"/>
</dbReference>
<evidence type="ECO:0000259" key="9">
    <source>
        <dbReference type="PROSITE" id="PS50850"/>
    </source>
</evidence>
<comment type="subcellular location">
    <subcellularLocation>
        <location evidence="1">Cell membrane</location>
        <topology evidence="1">Multi-pass membrane protein</topology>
    </subcellularLocation>
</comment>
<evidence type="ECO:0000256" key="6">
    <source>
        <dbReference type="ARBA" id="ARBA00022989"/>
    </source>
</evidence>
<dbReference type="Pfam" id="PF07690">
    <property type="entry name" value="MFS_1"/>
    <property type="match status" value="1"/>
</dbReference>
<evidence type="ECO:0000256" key="4">
    <source>
        <dbReference type="ARBA" id="ARBA00022692"/>
    </source>
</evidence>
<keyword evidence="3" id="KW-1003">Cell membrane</keyword>
<evidence type="ECO:0000256" key="8">
    <source>
        <dbReference type="SAM" id="Phobius"/>
    </source>
</evidence>
<feature type="domain" description="Major facilitator superfamily (MFS) profile" evidence="9">
    <location>
        <begin position="19"/>
        <end position="422"/>
    </location>
</feature>
<dbReference type="InterPro" id="IPR051084">
    <property type="entry name" value="H+-coupled_symporters"/>
</dbReference>
<feature type="transmembrane region" description="Helical" evidence="8">
    <location>
        <begin position="191"/>
        <end position="210"/>
    </location>
</feature>
<gene>
    <name evidence="10" type="ORF">ACFPWV_04420</name>
</gene>
<feature type="transmembrane region" description="Helical" evidence="8">
    <location>
        <begin position="280"/>
        <end position="300"/>
    </location>
</feature>
<organism evidence="10 11">
    <name type="scientific">Streptomyces atrovirens</name>
    <dbReference type="NCBI Taxonomy" id="285556"/>
    <lineage>
        <taxon>Bacteria</taxon>
        <taxon>Bacillati</taxon>
        <taxon>Actinomycetota</taxon>
        <taxon>Actinomycetes</taxon>
        <taxon>Kitasatosporales</taxon>
        <taxon>Streptomycetaceae</taxon>
        <taxon>Streptomyces</taxon>
    </lineage>
</organism>
<evidence type="ECO:0000313" key="11">
    <source>
        <dbReference type="Proteomes" id="UP001596035"/>
    </source>
</evidence>
<dbReference type="InterPro" id="IPR020846">
    <property type="entry name" value="MFS_dom"/>
</dbReference>
<dbReference type="PANTHER" id="PTHR43528:SF1">
    <property type="entry name" value="ALPHA-KETOGLUTARATE PERMEASE"/>
    <property type="match status" value="1"/>
</dbReference>
<comment type="caution">
    <text evidence="10">The sequence shown here is derived from an EMBL/GenBank/DDBJ whole genome shotgun (WGS) entry which is preliminary data.</text>
</comment>
<dbReference type="InterPro" id="IPR036259">
    <property type="entry name" value="MFS_trans_sf"/>
</dbReference>
<keyword evidence="5" id="KW-0769">Symport</keyword>
<name>A0ABW0DN89_9ACTN</name>
<keyword evidence="4 8" id="KW-0812">Transmembrane</keyword>
<dbReference type="EMBL" id="JBHSKN010000004">
    <property type="protein sequence ID" value="MFC5239165.1"/>
    <property type="molecule type" value="Genomic_DNA"/>
</dbReference>
<feature type="transmembrane region" description="Helical" evidence="8">
    <location>
        <begin position="397"/>
        <end position="418"/>
    </location>
</feature>
<protein>
    <submittedName>
        <fullName evidence="10">MFS transporter</fullName>
    </submittedName>
</protein>
<keyword evidence="6 8" id="KW-1133">Transmembrane helix</keyword>
<dbReference type="InterPro" id="IPR011701">
    <property type="entry name" value="MFS"/>
</dbReference>
<evidence type="ECO:0000256" key="1">
    <source>
        <dbReference type="ARBA" id="ARBA00004651"/>
    </source>
</evidence>
<evidence type="ECO:0000256" key="7">
    <source>
        <dbReference type="ARBA" id="ARBA00023136"/>
    </source>
</evidence>
<feature type="transmembrane region" description="Helical" evidence="8">
    <location>
        <begin position="332"/>
        <end position="353"/>
    </location>
</feature>
<reference evidence="11" key="1">
    <citation type="journal article" date="2019" name="Int. J. Syst. Evol. Microbiol.">
        <title>The Global Catalogue of Microorganisms (GCM) 10K type strain sequencing project: providing services to taxonomists for standard genome sequencing and annotation.</title>
        <authorList>
            <consortium name="The Broad Institute Genomics Platform"/>
            <consortium name="The Broad Institute Genome Sequencing Center for Infectious Disease"/>
            <person name="Wu L."/>
            <person name="Ma J."/>
        </authorList>
    </citation>
    <scope>NUCLEOTIDE SEQUENCE [LARGE SCALE GENOMIC DNA]</scope>
    <source>
        <strain evidence="11">CGMCC 4.7131</strain>
    </source>
</reference>
<keyword evidence="2" id="KW-0813">Transport</keyword>
<evidence type="ECO:0000256" key="2">
    <source>
        <dbReference type="ARBA" id="ARBA00022448"/>
    </source>
</evidence>
<evidence type="ECO:0000313" key="10">
    <source>
        <dbReference type="EMBL" id="MFC5239165.1"/>
    </source>
</evidence>
<feature type="transmembrane region" description="Helical" evidence="8">
    <location>
        <begin position="20"/>
        <end position="45"/>
    </location>
</feature>
<dbReference type="Gene3D" id="1.20.1250.20">
    <property type="entry name" value="MFS general substrate transporter like domains"/>
    <property type="match status" value="2"/>
</dbReference>
<sequence length="438" mass="45685">MPASMPASVPAHGKAHRRSVAATVVGNFIESFDWLAYGLFAPLFATRFFPSDNALTSVLGVFAVLGAGVLMRPLGGLLLGRFADRRGRKPALMLAISLMAGGSFLIGITPTYEQIGLLAPLVLLLARTAQGISHGGEWPAAATYLMEVAPERRKCTYGSLFSLTTCAGAFTASLLGGALTAAIGSEAMAAWGWRVPFLVGGVLGLVLLVLRSRLAETDVFRREVSSRAGRGSVRRVLGAHRRQVLLTVLFVAGTGTVGGTWTAVVPALGGRMAEDPGTMMWVAVTTTAFLMVINVPLGLLADRIGAARFLAGASVVFAVAGSWSYLTMRGTFTSLLLAYGSGVLYLTSATTVLPKLLTEIFPPQVRALGIGLPNAVTSAVLGAVMPVSATFAAERDASGWFIAAVMTAVLLSLPAAVLSRRPDAARPVLDRAGLTLTK</sequence>
<keyword evidence="11" id="KW-1185">Reference proteome</keyword>
<feature type="transmembrane region" description="Helical" evidence="8">
    <location>
        <begin position="365"/>
        <end position="385"/>
    </location>
</feature>
<dbReference type="Proteomes" id="UP001596035">
    <property type="component" value="Unassembled WGS sequence"/>
</dbReference>
<evidence type="ECO:0000256" key="5">
    <source>
        <dbReference type="ARBA" id="ARBA00022847"/>
    </source>
</evidence>
<dbReference type="PANTHER" id="PTHR43528">
    <property type="entry name" value="ALPHA-KETOGLUTARATE PERMEASE"/>
    <property type="match status" value="1"/>
</dbReference>
<feature type="transmembrane region" description="Helical" evidence="8">
    <location>
        <begin position="244"/>
        <end position="268"/>
    </location>
</feature>
<feature type="transmembrane region" description="Helical" evidence="8">
    <location>
        <begin position="307"/>
        <end position="326"/>
    </location>
</feature>